<organism evidence="3 4">
    <name type="scientific">Ostreococcus tauri</name>
    <name type="common">Marine green alga</name>
    <dbReference type="NCBI Taxonomy" id="70448"/>
    <lineage>
        <taxon>Eukaryota</taxon>
        <taxon>Viridiplantae</taxon>
        <taxon>Chlorophyta</taxon>
        <taxon>Mamiellophyceae</taxon>
        <taxon>Mamiellales</taxon>
        <taxon>Bathycoccaceae</taxon>
        <taxon>Ostreococcus</taxon>
    </lineage>
</organism>
<sequence length="1015" mass="113667">MMRRDSTLCLAKIHDCRRQSGINIVLHIRGVHTDGGSDIAAVFKEFCTENGINFTTSDVNHPWQNGLAERSVQALKYIAKKLLLASGVPSEFWVYAMKHAAMIRNVVGIKVHGKVICPFAELLGRSVSIEDLHPFGCRAFMSRTQLSQSLKAIKDKTRLPEWKLNRLPVWFLGYAEVCLTPKKFVVVVPNTVLQRATNMKGHLKFTSELIFDHNGYTRNIDAQKASLNADFNNPQGTLNRSDLNEWLDGVESSEFDDIGSSDFELDCDVNLDGGPHVHPVAEEIVKQREPKGQPSLSTEPNLLGKDKGVDVLLSAEPSLSEGAKGVDAIEPFQERNVVPPRWLEHAESFQNSGWAPTGYAIDSETKEGGIDEGNDPTAGTDQPAEGIEELINHFSKNGRVSEQDLRAHHMFLVAKYEVDDPLIPFDIRGESTPVAHVVYATAVAHMEDYGKVVDESTVDFTPSREKEFNGLLEQTLEAVDMKSGANICGTKWVDKVKPDGTLKSRLVVQGFTQVWLKDYHDTFSAVATLTTFRLLINLAAILGWVVYTIDVSQAYTQGELHEEIFIRAPATHPLPKGKVYRLRRPLYGTKQAGRCWYLHVTKTLRQMGLTQASKDSCLFIQRTKSGAPELLISVLVDDLMIIAEEETMVKQFHVRFSKVYKVSQFEQIKVYNGIEITRKSKHIYVLSQHYAISQFLAKCAVQDVNPCDSPLLPSDTFVLGEGGEACNHSEKELFQSILGSLNWFNIASRPDLAVACSLAGRVASQPTKKQFKQLTRIVGYLKRHSAKELTYDGSKCKGVVRLYGFSDSDWAGQRMSKDPSDRCGRKSTSGYISYSCGPTNWKSKLQNIPATSSAQAEFIAMYEAAKDLLFQTLLLKEIGIHIVRVPLFCDNTTTIKQMMETMSSKSNKHMEIRYAWLQHYAHREGYIQPFNIASGDNVADLLTKILPLCKVKREGLSNHFNILCEQIFSGDIQGYIDARMKEGMVRGDKLNTYEHYLKSVEQNEIQPFRSNSTSG</sequence>
<reference evidence="4" key="1">
    <citation type="journal article" date="2006" name="Proc. Natl. Acad. Sci. U.S.A.">
        <title>Genome analysis of the smallest free-living eukaryote Ostreococcus tauri unveils many unique features.</title>
        <authorList>
            <person name="Derelle E."/>
            <person name="Ferraz C."/>
            <person name="Rombauts S."/>
            <person name="Rouze P."/>
            <person name="Worden A.Z."/>
            <person name="Robbens S."/>
            <person name="Partensky F."/>
            <person name="Degroeve S."/>
            <person name="Echeynie S."/>
            <person name="Cooke R."/>
            <person name="Saeys Y."/>
            <person name="Wuyts J."/>
            <person name="Jabbari K."/>
            <person name="Bowler C."/>
            <person name="Panaud O."/>
            <person name="Piegu B."/>
            <person name="Ball S.G."/>
            <person name="Ral J.-P."/>
            <person name="Bouget F.-Y."/>
            <person name="Piganeau G."/>
            <person name="De Baets B."/>
            <person name="Picard A."/>
            <person name="Delseny M."/>
            <person name="Demaille J."/>
            <person name="Van de Peer Y."/>
            <person name="Moreau H."/>
        </authorList>
    </citation>
    <scope>NUCLEOTIDE SEQUENCE [LARGE SCALE GENOMIC DNA]</scope>
    <source>
        <strain evidence="4">OTTH 0595 / CCAP 157/2 / RCC745</strain>
    </source>
</reference>
<protein>
    <submittedName>
        <fullName evidence="3">Reverse transcriptase, RNA-dependent DNA polymerase</fullName>
    </submittedName>
</protein>
<dbReference type="CDD" id="cd09272">
    <property type="entry name" value="RNase_HI_RT_Ty1"/>
    <property type="match status" value="1"/>
</dbReference>
<dbReference type="GO" id="GO:0003964">
    <property type="term" value="F:RNA-directed DNA polymerase activity"/>
    <property type="evidence" value="ECO:0007669"/>
    <property type="project" value="UniProtKB-KW"/>
</dbReference>
<dbReference type="SUPFAM" id="SSF53098">
    <property type="entry name" value="Ribonuclease H-like"/>
    <property type="match status" value="1"/>
</dbReference>
<keyword evidence="4" id="KW-1185">Reference proteome</keyword>
<gene>
    <name evidence="3" type="ORF">OT_ostta08g00390</name>
</gene>
<dbReference type="STRING" id="70448.A0A090N4T0"/>
<keyword evidence="3" id="KW-0808">Transferase</keyword>
<dbReference type="Pfam" id="PF07727">
    <property type="entry name" value="RVT_2"/>
    <property type="match status" value="1"/>
</dbReference>
<dbReference type="InterPro" id="IPR001584">
    <property type="entry name" value="Integrase_cat-core"/>
</dbReference>
<dbReference type="OrthoDB" id="1250461at2759"/>
<evidence type="ECO:0000259" key="2">
    <source>
        <dbReference type="PROSITE" id="PS50994"/>
    </source>
</evidence>
<dbReference type="InterPro" id="IPR036397">
    <property type="entry name" value="RNaseH_sf"/>
</dbReference>
<dbReference type="GO" id="GO:0015074">
    <property type="term" value="P:DNA integration"/>
    <property type="evidence" value="ECO:0007669"/>
    <property type="project" value="InterPro"/>
</dbReference>
<dbReference type="KEGG" id="ota:OT_ostta08g00390"/>
<dbReference type="InParanoid" id="A0A090N4T0"/>
<feature type="domain" description="Integrase catalytic" evidence="2">
    <location>
        <begin position="1"/>
        <end position="126"/>
    </location>
</feature>
<dbReference type="SUPFAM" id="SSF56672">
    <property type="entry name" value="DNA/RNA polymerases"/>
    <property type="match status" value="1"/>
</dbReference>
<dbReference type="EMBL" id="CAID01000008">
    <property type="protein sequence ID" value="CEG01341.1"/>
    <property type="molecule type" value="Genomic_DNA"/>
</dbReference>
<dbReference type="InterPro" id="IPR012337">
    <property type="entry name" value="RNaseH-like_sf"/>
</dbReference>
<dbReference type="PANTHER" id="PTHR11439:SF440">
    <property type="entry name" value="INTEGRASE CATALYTIC DOMAIN-CONTAINING PROTEIN"/>
    <property type="match status" value="1"/>
</dbReference>
<dbReference type="GeneID" id="9831562"/>
<evidence type="ECO:0000313" key="4">
    <source>
        <dbReference type="Proteomes" id="UP000009170"/>
    </source>
</evidence>
<dbReference type="AlphaFoldDB" id="A0A090N4T0"/>
<dbReference type="PANTHER" id="PTHR11439">
    <property type="entry name" value="GAG-POL-RELATED RETROTRANSPOSON"/>
    <property type="match status" value="1"/>
</dbReference>
<dbReference type="InterPro" id="IPR043502">
    <property type="entry name" value="DNA/RNA_pol_sf"/>
</dbReference>
<dbReference type="InterPro" id="IPR013103">
    <property type="entry name" value="RVT_2"/>
</dbReference>
<dbReference type="PROSITE" id="PS50994">
    <property type="entry name" value="INTEGRASE"/>
    <property type="match status" value="1"/>
</dbReference>
<comment type="caution">
    <text evidence="3">The sequence shown here is derived from an EMBL/GenBank/DDBJ whole genome shotgun (WGS) entry which is preliminary data.</text>
</comment>
<dbReference type="RefSeq" id="XP_022840899.1">
    <property type="nucleotide sequence ID" value="XM_022983483.1"/>
</dbReference>
<evidence type="ECO:0000313" key="3">
    <source>
        <dbReference type="EMBL" id="CEG01341.1"/>
    </source>
</evidence>
<feature type="region of interest" description="Disordered" evidence="1">
    <location>
        <begin position="354"/>
        <end position="382"/>
    </location>
</feature>
<proteinExistence type="predicted"/>
<name>A0A090N4T0_OSTTA</name>
<reference evidence="3 4" key="2">
    <citation type="journal article" date="2014" name="BMC Genomics">
        <title>An improved genome of the model marine alga Ostreococcus tauri unfolds by assessing Illumina de novo assemblies.</title>
        <authorList>
            <person name="Blanc-Mathieu R."/>
            <person name="Verhelst B."/>
            <person name="Derelle E."/>
            <person name="Rombauts S."/>
            <person name="Bouget F.Y."/>
            <person name="Carre I."/>
            <person name="Chateau A."/>
            <person name="Eyre-Walker A."/>
            <person name="Grimsley N."/>
            <person name="Moreau H."/>
            <person name="Piegu B."/>
            <person name="Rivals E."/>
            <person name="Schackwitz W."/>
            <person name="Van de Peer Y."/>
            <person name="Piganeau G."/>
        </authorList>
    </citation>
    <scope>NUCLEOTIDE SEQUENCE [LARGE SCALE GENOMIC DNA]</scope>
    <source>
        <strain evidence="4">OTTH 0595 / CCAP 157/2 / RCC745</strain>
    </source>
</reference>
<evidence type="ECO:0000256" key="1">
    <source>
        <dbReference type="SAM" id="MobiDB-lite"/>
    </source>
</evidence>
<accession>A0A090N4T0</accession>
<keyword evidence="3" id="KW-0695">RNA-directed DNA polymerase</keyword>
<dbReference type="Gene3D" id="3.30.420.10">
    <property type="entry name" value="Ribonuclease H-like superfamily/Ribonuclease H"/>
    <property type="match status" value="1"/>
</dbReference>
<keyword evidence="3" id="KW-0548">Nucleotidyltransferase</keyword>
<dbReference type="GO" id="GO:0003676">
    <property type="term" value="F:nucleic acid binding"/>
    <property type="evidence" value="ECO:0007669"/>
    <property type="project" value="InterPro"/>
</dbReference>
<dbReference type="Proteomes" id="UP000009170">
    <property type="component" value="Unassembled WGS sequence"/>
</dbReference>